<keyword evidence="3" id="KW-1185">Reference proteome</keyword>
<dbReference type="EMBL" id="JAGGNH010000006">
    <property type="protein sequence ID" value="KAJ0969691.1"/>
    <property type="molecule type" value="Genomic_DNA"/>
</dbReference>
<reference evidence="2" key="2">
    <citation type="journal article" date="2022" name="Hortic Res">
        <title>The genome of Dioscorea zingiberensis sheds light on the biosynthesis, origin and evolution of the medicinally important diosgenin saponins.</title>
        <authorList>
            <person name="Li Y."/>
            <person name="Tan C."/>
            <person name="Li Z."/>
            <person name="Guo J."/>
            <person name="Li S."/>
            <person name="Chen X."/>
            <person name="Wang C."/>
            <person name="Dai X."/>
            <person name="Yang H."/>
            <person name="Song W."/>
            <person name="Hou L."/>
            <person name="Xu J."/>
            <person name="Tong Z."/>
            <person name="Xu A."/>
            <person name="Yuan X."/>
            <person name="Wang W."/>
            <person name="Yang Q."/>
            <person name="Chen L."/>
            <person name="Sun Z."/>
            <person name="Wang K."/>
            <person name="Pan B."/>
            <person name="Chen J."/>
            <person name="Bao Y."/>
            <person name="Liu F."/>
            <person name="Qi X."/>
            <person name="Gang D.R."/>
            <person name="Wen J."/>
            <person name="Li J."/>
        </authorList>
    </citation>
    <scope>NUCLEOTIDE SEQUENCE</scope>
    <source>
        <strain evidence="2">Dzin_1.0</strain>
    </source>
</reference>
<gene>
    <name evidence="2" type="ORF">J5N97_022568</name>
</gene>
<proteinExistence type="predicted"/>
<organism evidence="2 3">
    <name type="scientific">Dioscorea zingiberensis</name>
    <dbReference type="NCBI Taxonomy" id="325984"/>
    <lineage>
        <taxon>Eukaryota</taxon>
        <taxon>Viridiplantae</taxon>
        <taxon>Streptophyta</taxon>
        <taxon>Embryophyta</taxon>
        <taxon>Tracheophyta</taxon>
        <taxon>Spermatophyta</taxon>
        <taxon>Magnoliopsida</taxon>
        <taxon>Liliopsida</taxon>
        <taxon>Dioscoreales</taxon>
        <taxon>Dioscoreaceae</taxon>
        <taxon>Dioscorea</taxon>
    </lineage>
</organism>
<dbReference type="Proteomes" id="UP001085076">
    <property type="component" value="Miscellaneous, Linkage group lg06"/>
</dbReference>
<protein>
    <submittedName>
        <fullName evidence="2">Uncharacterized protein</fullName>
    </submittedName>
</protein>
<name>A0A9D5HAN9_9LILI</name>
<feature type="region of interest" description="Disordered" evidence="1">
    <location>
        <begin position="137"/>
        <end position="183"/>
    </location>
</feature>
<evidence type="ECO:0000313" key="3">
    <source>
        <dbReference type="Proteomes" id="UP001085076"/>
    </source>
</evidence>
<feature type="compositionally biased region" description="Basic and acidic residues" evidence="1">
    <location>
        <begin position="170"/>
        <end position="183"/>
    </location>
</feature>
<dbReference type="AlphaFoldDB" id="A0A9D5HAN9"/>
<accession>A0A9D5HAN9</accession>
<evidence type="ECO:0000256" key="1">
    <source>
        <dbReference type="SAM" id="MobiDB-lite"/>
    </source>
</evidence>
<sequence length="204" mass="22589">MTDRRSKITERRRDETDQFSFDACIFKLLAIPGIGPEEACAAVDALKCPEHRIFFMRMPPNFVEYWLNLRLKEFCRQAPPSSPLNSCGNLLTIARASLEGKPDLSRNSSLGMSFSSTLQERRWVCLGIWEIPEHLEEVESGAEPASDGGGEEPWPAVDHSAEVTAGDSGLPKEKGDGVGDIRRRGCKDLRAHAGDSADFRRAKA</sequence>
<reference evidence="2" key="1">
    <citation type="submission" date="2021-03" db="EMBL/GenBank/DDBJ databases">
        <authorList>
            <person name="Li Z."/>
            <person name="Yang C."/>
        </authorList>
    </citation>
    <scope>NUCLEOTIDE SEQUENCE</scope>
    <source>
        <strain evidence="2">Dzin_1.0</strain>
        <tissue evidence="2">Leaf</tissue>
    </source>
</reference>
<evidence type="ECO:0000313" key="2">
    <source>
        <dbReference type="EMBL" id="KAJ0969691.1"/>
    </source>
</evidence>
<comment type="caution">
    <text evidence="2">The sequence shown here is derived from an EMBL/GenBank/DDBJ whole genome shotgun (WGS) entry which is preliminary data.</text>
</comment>